<evidence type="ECO:0000256" key="4">
    <source>
        <dbReference type="ARBA" id="ARBA00022989"/>
    </source>
</evidence>
<evidence type="ECO:0000256" key="7">
    <source>
        <dbReference type="SAM" id="Phobius"/>
    </source>
</evidence>
<gene>
    <name evidence="8" type="ORF">NOR_00011</name>
</gene>
<feature type="transmembrane region" description="Helical" evidence="7">
    <location>
        <begin position="76"/>
        <end position="94"/>
    </location>
</feature>
<protein>
    <submittedName>
        <fullName evidence="8">Major facilitator superfamily domain, general substrate transporter</fullName>
    </submittedName>
</protein>
<evidence type="ECO:0000256" key="6">
    <source>
        <dbReference type="SAM" id="MobiDB-lite"/>
    </source>
</evidence>
<sequence>MRCLGYRAVFIWGLFLYGAGALVAIPAIKLHSFEAFCVCVFTMGSGLGAIETAASPYVTACGPTKFAEIRITTSQALSGIGSVMAPLLGSYIFFDCDDYAAHRNVQWVHLAIGACALTLAMIFLFVRIPEITDTDMIYQVAEAHTVDNDLCSVKKFNLIHATFAQFCFTGAQITLTRSASITNVHFVRLELLTGMTSHFIDYVTETQDGFTTAQASRLLAGAQGVYLASRLAGIPLMHLFKPRTVFGVYLTLCIVFIVPAMTRQEKGGLAFLYVTFFFASVCFPSILGLGMRGLGRDTKRGSGWIIAGILGGAIAPLVTSHVGDMFSSPVSMVVPLSLLFGALSYAIAVNFVPRYKNIIDAYTPANVASDPTNDSAEDVRSQRARTEKQRSSSWPFRR</sequence>
<evidence type="ECO:0000256" key="5">
    <source>
        <dbReference type="ARBA" id="ARBA00023136"/>
    </source>
</evidence>
<dbReference type="GO" id="GO:0005886">
    <property type="term" value="C:plasma membrane"/>
    <property type="evidence" value="ECO:0007669"/>
    <property type="project" value="UniProtKB-SubCell"/>
</dbReference>
<feature type="transmembrane region" description="Helical" evidence="7">
    <location>
        <begin position="268"/>
        <end position="289"/>
    </location>
</feature>
<dbReference type="GO" id="GO:0022857">
    <property type="term" value="F:transmembrane transporter activity"/>
    <property type="evidence" value="ECO:0007669"/>
    <property type="project" value="InterPro"/>
</dbReference>
<dbReference type="Gene3D" id="1.20.1250.20">
    <property type="entry name" value="MFS general substrate transporter like domains"/>
    <property type="match status" value="2"/>
</dbReference>
<keyword evidence="2" id="KW-1003">Cell membrane</keyword>
<comment type="caution">
    <text evidence="8">The sequence shown here is derived from an EMBL/GenBank/DDBJ whole genome shotgun (WGS) entry which is preliminary data.</text>
</comment>
<dbReference type="Proteomes" id="UP000243498">
    <property type="component" value="Unassembled WGS sequence"/>
</dbReference>
<dbReference type="OrthoDB" id="546893at2759"/>
<evidence type="ECO:0000256" key="2">
    <source>
        <dbReference type="ARBA" id="ARBA00022475"/>
    </source>
</evidence>
<dbReference type="SUPFAM" id="SSF103473">
    <property type="entry name" value="MFS general substrate transporter"/>
    <property type="match status" value="1"/>
</dbReference>
<keyword evidence="9" id="KW-1185">Reference proteome</keyword>
<dbReference type="Pfam" id="PF00083">
    <property type="entry name" value="Sugar_tr"/>
    <property type="match status" value="1"/>
</dbReference>
<evidence type="ECO:0000313" key="8">
    <source>
        <dbReference type="EMBL" id="OAA51418.1"/>
    </source>
</evidence>
<dbReference type="InterPro" id="IPR005828">
    <property type="entry name" value="MFS_sugar_transport-like"/>
</dbReference>
<evidence type="ECO:0000313" key="9">
    <source>
        <dbReference type="Proteomes" id="UP000243498"/>
    </source>
</evidence>
<dbReference type="STRING" id="1081105.A0A162JZY2"/>
<dbReference type="InterPro" id="IPR036259">
    <property type="entry name" value="MFS_trans_sf"/>
</dbReference>
<comment type="subcellular location">
    <subcellularLocation>
        <location evidence="1">Cell inner membrane</location>
        <topology evidence="1">Multi-pass membrane protein</topology>
    </subcellularLocation>
</comment>
<keyword evidence="5 7" id="KW-0472">Membrane</keyword>
<feature type="transmembrane region" description="Helical" evidence="7">
    <location>
        <begin position="6"/>
        <end position="25"/>
    </location>
</feature>
<feature type="transmembrane region" description="Helical" evidence="7">
    <location>
        <begin position="106"/>
        <end position="126"/>
    </location>
</feature>
<feature type="transmembrane region" description="Helical" evidence="7">
    <location>
        <begin position="244"/>
        <end position="262"/>
    </location>
</feature>
<reference evidence="8 9" key="1">
    <citation type="journal article" date="2016" name="Genome Biol. Evol.">
        <title>Divergent and convergent evolution of fungal pathogenicity.</title>
        <authorList>
            <person name="Shang Y."/>
            <person name="Xiao G."/>
            <person name="Zheng P."/>
            <person name="Cen K."/>
            <person name="Zhan S."/>
            <person name="Wang C."/>
        </authorList>
    </citation>
    <scope>NUCLEOTIDE SEQUENCE [LARGE SCALE GENOMIC DNA]</scope>
    <source>
        <strain evidence="8 9">RCEF 4871</strain>
    </source>
</reference>
<evidence type="ECO:0000256" key="1">
    <source>
        <dbReference type="ARBA" id="ARBA00004429"/>
    </source>
</evidence>
<feature type="transmembrane region" description="Helical" evidence="7">
    <location>
        <begin position="330"/>
        <end position="352"/>
    </location>
</feature>
<organism evidence="8 9">
    <name type="scientific">Metarhizium rileyi (strain RCEF 4871)</name>
    <name type="common">Nomuraea rileyi</name>
    <dbReference type="NCBI Taxonomy" id="1649241"/>
    <lineage>
        <taxon>Eukaryota</taxon>
        <taxon>Fungi</taxon>
        <taxon>Dikarya</taxon>
        <taxon>Ascomycota</taxon>
        <taxon>Pezizomycotina</taxon>
        <taxon>Sordariomycetes</taxon>
        <taxon>Hypocreomycetidae</taxon>
        <taxon>Hypocreales</taxon>
        <taxon>Clavicipitaceae</taxon>
        <taxon>Metarhizium</taxon>
    </lineage>
</organism>
<evidence type="ECO:0000256" key="3">
    <source>
        <dbReference type="ARBA" id="ARBA00022692"/>
    </source>
</evidence>
<accession>A0A162JZY2</accession>
<dbReference type="OMA" id="FFMWGLS"/>
<proteinExistence type="predicted"/>
<dbReference type="EMBL" id="AZHC01000001">
    <property type="protein sequence ID" value="OAA51418.1"/>
    <property type="molecule type" value="Genomic_DNA"/>
</dbReference>
<dbReference type="PANTHER" id="PTHR43702">
    <property type="entry name" value="L-FUCOSE-PROTON SYMPORTER"/>
    <property type="match status" value="1"/>
</dbReference>
<dbReference type="InterPro" id="IPR050375">
    <property type="entry name" value="MFS_TsgA-like"/>
</dbReference>
<feature type="transmembrane region" description="Helical" evidence="7">
    <location>
        <begin position="301"/>
        <end position="318"/>
    </location>
</feature>
<keyword evidence="4 7" id="KW-1133">Transmembrane helix</keyword>
<keyword evidence="3 7" id="KW-0812">Transmembrane</keyword>
<name>A0A162JZY2_METRR</name>
<feature type="compositionally biased region" description="Basic and acidic residues" evidence="6">
    <location>
        <begin position="377"/>
        <end position="390"/>
    </location>
</feature>
<dbReference type="PANTHER" id="PTHR43702:SF3">
    <property type="entry name" value="PROTEIN TSGA"/>
    <property type="match status" value="1"/>
</dbReference>
<feature type="region of interest" description="Disordered" evidence="6">
    <location>
        <begin position="369"/>
        <end position="398"/>
    </location>
</feature>
<dbReference type="AlphaFoldDB" id="A0A162JZY2"/>